<accession>A0AA88XR30</accession>
<dbReference type="SMART" id="SM00028">
    <property type="entry name" value="TPR"/>
    <property type="match status" value="2"/>
</dbReference>
<feature type="repeat" description="TPR" evidence="1">
    <location>
        <begin position="60"/>
        <end position="93"/>
    </location>
</feature>
<dbReference type="EMBL" id="VSWD01000010">
    <property type="protein sequence ID" value="KAK3090260.1"/>
    <property type="molecule type" value="Genomic_DNA"/>
</dbReference>
<evidence type="ECO:0000256" key="2">
    <source>
        <dbReference type="SAM" id="MobiDB-lite"/>
    </source>
</evidence>
<evidence type="ECO:0008006" key="5">
    <source>
        <dbReference type="Google" id="ProtNLM"/>
    </source>
</evidence>
<comment type="caution">
    <text evidence="3">The sequence shown here is derived from an EMBL/GenBank/DDBJ whole genome shotgun (WGS) entry which is preliminary data.</text>
</comment>
<proteinExistence type="predicted"/>
<evidence type="ECO:0000313" key="4">
    <source>
        <dbReference type="Proteomes" id="UP001186944"/>
    </source>
</evidence>
<dbReference type="Proteomes" id="UP001186944">
    <property type="component" value="Unassembled WGS sequence"/>
</dbReference>
<dbReference type="PROSITE" id="PS50005">
    <property type="entry name" value="TPR"/>
    <property type="match status" value="2"/>
</dbReference>
<evidence type="ECO:0000313" key="3">
    <source>
        <dbReference type="EMBL" id="KAK3090260.1"/>
    </source>
</evidence>
<dbReference type="PANTHER" id="PTHR15544">
    <property type="entry name" value="OSMOSIS RESPONSIVE FACTOR"/>
    <property type="match status" value="1"/>
</dbReference>
<evidence type="ECO:0000256" key="1">
    <source>
        <dbReference type="PROSITE-ProRule" id="PRU00339"/>
    </source>
</evidence>
<dbReference type="InterPro" id="IPR011990">
    <property type="entry name" value="TPR-like_helical_dom_sf"/>
</dbReference>
<name>A0AA88XR30_PINIB</name>
<keyword evidence="1" id="KW-0802">TPR repeat</keyword>
<feature type="repeat" description="TPR" evidence="1">
    <location>
        <begin position="128"/>
        <end position="161"/>
    </location>
</feature>
<feature type="region of interest" description="Disordered" evidence="2">
    <location>
        <begin position="202"/>
        <end position="230"/>
    </location>
</feature>
<protein>
    <recommendedName>
        <fullName evidence="5">Tetratricopeptide repeat protein 33</fullName>
    </recommendedName>
</protein>
<keyword evidence="4" id="KW-1185">Reference proteome</keyword>
<organism evidence="3 4">
    <name type="scientific">Pinctada imbricata</name>
    <name type="common">Atlantic pearl-oyster</name>
    <name type="synonym">Pinctada martensii</name>
    <dbReference type="NCBI Taxonomy" id="66713"/>
    <lineage>
        <taxon>Eukaryota</taxon>
        <taxon>Metazoa</taxon>
        <taxon>Spiralia</taxon>
        <taxon>Lophotrochozoa</taxon>
        <taxon>Mollusca</taxon>
        <taxon>Bivalvia</taxon>
        <taxon>Autobranchia</taxon>
        <taxon>Pteriomorphia</taxon>
        <taxon>Pterioida</taxon>
        <taxon>Pterioidea</taxon>
        <taxon>Pteriidae</taxon>
        <taxon>Pinctada</taxon>
    </lineage>
</organism>
<dbReference type="SUPFAM" id="SSF48452">
    <property type="entry name" value="TPR-like"/>
    <property type="match status" value="1"/>
</dbReference>
<reference evidence="3" key="1">
    <citation type="submission" date="2019-08" db="EMBL/GenBank/DDBJ databases">
        <title>The improved chromosome-level genome for the pearl oyster Pinctada fucata martensii using PacBio sequencing and Hi-C.</title>
        <authorList>
            <person name="Zheng Z."/>
        </authorList>
    </citation>
    <scope>NUCLEOTIDE SEQUENCE</scope>
    <source>
        <strain evidence="3">ZZ-2019</strain>
        <tissue evidence="3">Adductor muscle</tissue>
    </source>
</reference>
<dbReference type="AlphaFoldDB" id="A0AA88XR30"/>
<sequence length="230" mass="26362">MTSFGWKRKLGEKVSHKKSTAFEEEAKDEDNDVIERGDVDWLTLLPNRKVIRLEDAQAKSARLKAEGSLLAESERYWEAMKKWDEAIQLTPNDETLYEMKAQALIILCEVFPAVSTARKVTELKPTWWVGHQTLGRALLGLGEVRMAVKSFSRAVHLNPTDNELWGEDLMWAVSLLSRKHKLEEEKETSSVKITELDESENVNTCTDLSSHKSDMYSDFSSESQEEKRQI</sequence>
<dbReference type="InterPro" id="IPR052658">
    <property type="entry name" value="TPR-containing"/>
</dbReference>
<dbReference type="PANTHER" id="PTHR15544:SF0">
    <property type="entry name" value="TETRATRICOPEPTIDE REPEAT PROTEIN 33"/>
    <property type="match status" value="1"/>
</dbReference>
<gene>
    <name evidence="3" type="ORF">FSP39_010483</name>
</gene>
<dbReference type="InterPro" id="IPR019734">
    <property type="entry name" value="TPR_rpt"/>
</dbReference>
<dbReference type="Gene3D" id="1.25.40.10">
    <property type="entry name" value="Tetratricopeptide repeat domain"/>
    <property type="match status" value="1"/>
</dbReference>